<name>A0A975WDI3_9RHOB</name>
<keyword evidence="4" id="KW-1185">Reference proteome</keyword>
<comment type="caution">
    <text evidence="3">The sequence shown here is derived from an EMBL/GenBank/DDBJ whole genome shotgun (WGS) entry which is preliminary data.</text>
</comment>
<dbReference type="InterPro" id="IPR036086">
    <property type="entry name" value="ParB/Sulfiredoxin_sf"/>
</dbReference>
<feature type="region of interest" description="Disordered" evidence="1">
    <location>
        <begin position="286"/>
        <end position="307"/>
    </location>
</feature>
<reference evidence="3 4" key="1">
    <citation type="submission" date="2016-10" db="EMBL/GenBank/DDBJ databases">
        <authorList>
            <person name="Varghese N."/>
            <person name="Submissions S."/>
        </authorList>
    </citation>
    <scope>NUCLEOTIDE SEQUENCE [LARGE SCALE GENOMIC DNA]</scope>
    <source>
        <strain evidence="3 4">FF3</strain>
    </source>
</reference>
<feature type="domain" description="ParB-like N-terminal" evidence="2">
    <location>
        <begin position="77"/>
        <end position="173"/>
    </location>
</feature>
<dbReference type="SUPFAM" id="SSF110849">
    <property type="entry name" value="ParB/Sulfiredoxin"/>
    <property type="match status" value="1"/>
</dbReference>
<evidence type="ECO:0000259" key="2">
    <source>
        <dbReference type="SMART" id="SM00470"/>
    </source>
</evidence>
<evidence type="ECO:0000256" key="1">
    <source>
        <dbReference type="SAM" id="MobiDB-lite"/>
    </source>
</evidence>
<accession>A0A975WDI3</accession>
<dbReference type="GO" id="GO:0005694">
    <property type="term" value="C:chromosome"/>
    <property type="evidence" value="ECO:0007669"/>
    <property type="project" value="TreeGrafter"/>
</dbReference>
<dbReference type="SMART" id="SM00470">
    <property type="entry name" value="ParB"/>
    <property type="match status" value="1"/>
</dbReference>
<dbReference type="Gene3D" id="3.90.1530.30">
    <property type="match status" value="1"/>
</dbReference>
<dbReference type="InterPro" id="IPR003115">
    <property type="entry name" value="ParB_N"/>
</dbReference>
<evidence type="ECO:0000313" key="4">
    <source>
        <dbReference type="Proteomes" id="UP000182932"/>
    </source>
</evidence>
<dbReference type="PANTHER" id="PTHR33375:SF1">
    <property type="entry name" value="CHROMOSOME-PARTITIONING PROTEIN PARB-RELATED"/>
    <property type="match status" value="1"/>
</dbReference>
<proteinExistence type="predicted"/>
<sequence length="353" mass="38564">MARRRQLEPPSPEALKELEEGFARENRSGLRMPIADVVGEAAAMAQPLPAEARAEQARDKADAARLRAAEEDGRLVTMVPVAEVHVAGVSRDRIEVAQDELMELATSIVESGLRLPIEVYPNDDGYALISGFRRLEAFRHLAASEGGYTEIPAFVRAPENVADVYVAMIEENEIRVGLSQYERGRAAAMAVSDGVFATLDEAVNALFRAASKAKRSKIRSFAMIHEELADMLGHATAMNERQCLRLATALRAGLGPEIRDALEQAKPEAAEDEWQVLQGFINKAEQAERAPGRGGRPRTKQAVTRQRRELPNGIAIEREDGAKGVAIRLHGPVSGDMVDDCMAEIERVLSGPR</sequence>
<dbReference type="GeneID" id="80820174"/>
<evidence type="ECO:0000313" key="3">
    <source>
        <dbReference type="EMBL" id="SEK01370.1"/>
    </source>
</evidence>
<dbReference type="EMBL" id="FNYY01000018">
    <property type="protein sequence ID" value="SEK01370.1"/>
    <property type="molecule type" value="Genomic_DNA"/>
</dbReference>
<organism evidence="3 4">
    <name type="scientific">Marinovum algicola</name>
    <dbReference type="NCBI Taxonomy" id="42444"/>
    <lineage>
        <taxon>Bacteria</taxon>
        <taxon>Pseudomonadati</taxon>
        <taxon>Pseudomonadota</taxon>
        <taxon>Alphaproteobacteria</taxon>
        <taxon>Rhodobacterales</taxon>
        <taxon>Roseobacteraceae</taxon>
        <taxon>Marinovum</taxon>
    </lineage>
</organism>
<dbReference type="Pfam" id="PF02195">
    <property type="entry name" value="ParB_N"/>
    <property type="match status" value="1"/>
</dbReference>
<dbReference type="Proteomes" id="UP000182932">
    <property type="component" value="Unassembled WGS sequence"/>
</dbReference>
<dbReference type="InterPro" id="IPR050336">
    <property type="entry name" value="Chromosome_partition/occlusion"/>
</dbReference>
<dbReference type="AlphaFoldDB" id="A0A975WDI3"/>
<gene>
    <name evidence="3" type="ORF">SAMN04487940_11864</name>
</gene>
<dbReference type="RefSeq" id="WP_074838399.1">
    <property type="nucleotide sequence ID" value="NZ_CATMKJ010000016.1"/>
</dbReference>
<protein>
    <submittedName>
        <fullName evidence="3">Chromosome partitioning protein, ParB family</fullName>
    </submittedName>
</protein>
<dbReference type="GO" id="GO:0007059">
    <property type="term" value="P:chromosome segregation"/>
    <property type="evidence" value="ECO:0007669"/>
    <property type="project" value="TreeGrafter"/>
</dbReference>
<dbReference type="PANTHER" id="PTHR33375">
    <property type="entry name" value="CHROMOSOME-PARTITIONING PROTEIN PARB-RELATED"/>
    <property type="match status" value="1"/>
</dbReference>